<keyword evidence="3" id="KW-1185">Reference proteome</keyword>
<proteinExistence type="predicted"/>
<evidence type="ECO:0000313" key="3">
    <source>
        <dbReference type="Proteomes" id="UP001204376"/>
    </source>
</evidence>
<dbReference type="SUPFAM" id="SSF50370">
    <property type="entry name" value="Ricin B-like lectins"/>
    <property type="match status" value="1"/>
</dbReference>
<dbReference type="Pfam" id="PF14200">
    <property type="entry name" value="RicinB_lectin_2"/>
    <property type="match status" value="1"/>
</dbReference>
<feature type="domain" description="Ricin B lectin" evidence="1">
    <location>
        <begin position="97"/>
        <end position="168"/>
    </location>
</feature>
<comment type="caution">
    <text evidence="2">The sequence shown here is derived from an EMBL/GenBank/DDBJ whole genome shotgun (WGS) entry which is preliminary data.</text>
</comment>
<organism evidence="2 3">
    <name type="scientific">Mucilaginibacter aquariorum</name>
    <dbReference type="NCBI Taxonomy" id="2967225"/>
    <lineage>
        <taxon>Bacteria</taxon>
        <taxon>Pseudomonadati</taxon>
        <taxon>Bacteroidota</taxon>
        <taxon>Sphingobacteriia</taxon>
        <taxon>Sphingobacteriales</taxon>
        <taxon>Sphingobacteriaceae</taxon>
        <taxon>Mucilaginibacter</taxon>
    </lineage>
</organism>
<dbReference type="InterPro" id="IPR035992">
    <property type="entry name" value="Ricin_B-like_lectins"/>
</dbReference>
<dbReference type="RefSeq" id="WP_256539999.1">
    <property type="nucleotide sequence ID" value="NZ_JANHOH010000004.1"/>
</dbReference>
<dbReference type="Gene3D" id="2.80.10.50">
    <property type="match status" value="2"/>
</dbReference>
<name>A0ABT1T6E5_9SPHI</name>
<dbReference type="EMBL" id="JANHOH010000004">
    <property type="protein sequence ID" value="MCQ6959811.1"/>
    <property type="molecule type" value="Genomic_DNA"/>
</dbReference>
<evidence type="ECO:0000313" key="2">
    <source>
        <dbReference type="EMBL" id="MCQ6959811.1"/>
    </source>
</evidence>
<protein>
    <submittedName>
        <fullName evidence="2">RICIN domain-containing protein</fullName>
    </submittedName>
</protein>
<accession>A0ABT1T6E5</accession>
<dbReference type="Proteomes" id="UP001204376">
    <property type="component" value="Unassembled WGS sequence"/>
</dbReference>
<dbReference type="CDD" id="cd00161">
    <property type="entry name" value="beta-trefoil_Ricin-like"/>
    <property type="match status" value="1"/>
</dbReference>
<dbReference type="PROSITE" id="PS50231">
    <property type="entry name" value="RICIN_B_LECTIN"/>
    <property type="match status" value="1"/>
</dbReference>
<dbReference type="InterPro" id="IPR000772">
    <property type="entry name" value="Ricin_B_lectin"/>
</dbReference>
<reference evidence="2 3" key="1">
    <citation type="submission" date="2022-07" db="EMBL/GenBank/DDBJ databases">
        <title>Mucilaginibacter sp. JC4.</title>
        <authorList>
            <person name="Le V."/>
            <person name="Ko S.-R."/>
            <person name="Ahn C.-Y."/>
            <person name="Oh H.-M."/>
        </authorList>
    </citation>
    <scope>NUCLEOTIDE SEQUENCE [LARGE SCALE GENOMIC DNA]</scope>
    <source>
        <strain evidence="2 3">JC4</strain>
    </source>
</reference>
<evidence type="ECO:0000259" key="1">
    <source>
        <dbReference type="Pfam" id="PF14200"/>
    </source>
</evidence>
<sequence length="574" mass="61497">MKTKNLLLYAIILLLLGAESCKKSETLKKDQTPEAAPANFSLAGASPSAYGCFQITNIFSGKVMEVRGDSTLLHPQSSIKNVQQYANMSTGTATAQNQKWYLIQQGTGTITSTTPFKIMNVASGMFLEAPNGTSGTQLWVDHANGFPSQIWNLQKVTGQSYYVIKNANGLVLTDHASSTANGAAITEETAAANTTQYWDLTSIINEAYRDDVVVTFFHRGNVANTTVAWDQGNSIPLTNGANNGKVLWITQDAYASSQLQANGSLACQFFSYHNSAMLQPSITNWTSSSTPNITTTSNAGTGISLLEIVKSPGNHNSTYAWPGAGVEIGSNVLLNTYESANGSIPANQALYSIAESTSSTTWGAATRITPNGMSGQTKMSFSVGMIKKPAGDTVYVYGAQSTFFNENVVTLARFPASNPASWTFWRGNSWASTPDTTNLTGALTIGSGTKTQANVAVSYVNGKYVMMQMDLGYFCDPTQHGIYISTASSPFGPFTAPKLVYVIQDWYNGHLAKFYTPAVHGEFVNGKNELMVTYSLNYNGSGGSCSINTCFGGNQDPNAYQIKGVRIPYALVGL</sequence>
<gene>
    <name evidence="2" type="ORF">NPE20_17675</name>
</gene>